<proteinExistence type="predicted"/>
<evidence type="ECO:0000313" key="2">
    <source>
        <dbReference type="EnsemblPlants" id="OGLUM03G13560.1"/>
    </source>
</evidence>
<dbReference type="Gramene" id="OGLUM03G13560.1">
    <property type="protein sequence ID" value="OGLUM03G13560.1"/>
    <property type="gene ID" value="OGLUM03G13560"/>
</dbReference>
<dbReference type="AlphaFoldDB" id="A0A0D9Z5S8"/>
<evidence type="ECO:0000313" key="3">
    <source>
        <dbReference type="Proteomes" id="UP000026961"/>
    </source>
</evidence>
<dbReference type="Proteomes" id="UP000026961">
    <property type="component" value="Chromosome 3"/>
</dbReference>
<accession>A0A0D9Z5S8</accession>
<dbReference type="HOGENOM" id="CLU_2945467_0_0_1"/>
<sequence length="60" mass="6540">MARCSPKTIMPRYTNGTSNRAPSAVYTALWPLPARDDDAVLQQSPVVPAVPVHRTCCDVN</sequence>
<evidence type="ECO:0000256" key="1">
    <source>
        <dbReference type="SAM" id="MobiDB-lite"/>
    </source>
</evidence>
<dbReference type="EnsemblPlants" id="OGLUM03G13560.1">
    <property type="protein sequence ID" value="OGLUM03G13560.1"/>
    <property type="gene ID" value="OGLUM03G13560"/>
</dbReference>
<organism evidence="2">
    <name type="scientific">Oryza glumipatula</name>
    <dbReference type="NCBI Taxonomy" id="40148"/>
    <lineage>
        <taxon>Eukaryota</taxon>
        <taxon>Viridiplantae</taxon>
        <taxon>Streptophyta</taxon>
        <taxon>Embryophyta</taxon>
        <taxon>Tracheophyta</taxon>
        <taxon>Spermatophyta</taxon>
        <taxon>Magnoliopsida</taxon>
        <taxon>Liliopsida</taxon>
        <taxon>Poales</taxon>
        <taxon>Poaceae</taxon>
        <taxon>BOP clade</taxon>
        <taxon>Oryzoideae</taxon>
        <taxon>Oryzeae</taxon>
        <taxon>Oryzinae</taxon>
        <taxon>Oryza</taxon>
    </lineage>
</organism>
<protein>
    <submittedName>
        <fullName evidence="2">Uncharacterized protein</fullName>
    </submittedName>
</protein>
<reference evidence="2" key="2">
    <citation type="submission" date="2018-05" db="EMBL/GenBank/DDBJ databases">
        <title>OgluRS3 (Oryza glumaepatula Reference Sequence Version 3).</title>
        <authorList>
            <person name="Zhang J."/>
            <person name="Kudrna D."/>
            <person name="Lee S."/>
            <person name="Talag J."/>
            <person name="Welchert J."/>
            <person name="Wing R.A."/>
        </authorList>
    </citation>
    <scope>NUCLEOTIDE SEQUENCE [LARGE SCALE GENOMIC DNA]</scope>
</reference>
<keyword evidence="3" id="KW-1185">Reference proteome</keyword>
<feature type="region of interest" description="Disordered" evidence="1">
    <location>
        <begin position="1"/>
        <end position="20"/>
    </location>
</feature>
<reference evidence="2" key="1">
    <citation type="submission" date="2015-04" db="UniProtKB">
        <authorList>
            <consortium name="EnsemblPlants"/>
        </authorList>
    </citation>
    <scope>IDENTIFICATION</scope>
</reference>
<name>A0A0D9Z5S8_9ORYZ</name>